<dbReference type="PANTHER" id="PTHR43493">
    <property type="entry name" value="DNA GYRASE/TOPOISOMERASE SUBUNIT A"/>
    <property type="match status" value="1"/>
</dbReference>
<evidence type="ECO:0000256" key="8">
    <source>
        <dbReference type="SAM" id="Coils"/>
    </source>
</evidence>
<dbReference type="InterPro" id="IPR013758">
    <property type="entry name" value="Topo_IIA_A/C_ab"/>
</dbReference>
<dbReference type="Gene3D" id="2.120.10.90">
    <property type="entry name" value="DNA gyrase/topoisomerase IV, subunit A, C-terminal"/>
    <property type="match status" value="1"/>
</dbReference>
<dbReference type="InterPro" id="IPR013757">
    <property type="entry name" value="Topo_IIA_A_a_sf"/>
</dbReference>
<dbReference type="SMART" id="SM00434">
    <property type="entry name" value="TOP4c"/>
    <property type="match status" value="1"/>
</dbReference>
<dbReference type="NCBIfam" id="NF004043">
    <property type="entry name" value="PRK05560.1"/>
    <property type="match status" value="1"/>
</dbReference>
<dbReference type="NCBIfam" id="TIGR01063">
    <property type="entry name" value="gyrA"/>
    <property type="match status" value="1"/>
</dbReference>
<evidence type="ECO:0000256" key="2">
    <source>
        <dbReference type="ARBA" id="ARBA00008263"/>
    </source>
</evidence>
<dbReference type="CDD" id="cd00187">
    <property type="entry name" value="TOP4c"/>
    <property type="match status" value="1"/>
</dbReference>
<comment type="similarity">
    <text evidence="2">Belongs to the type II topoisomerase GyrA/ParC subunit family.</text>
</comment>
<evidence type="ECO:0000256" key="1">
    <source>
        <dbReference type="ARBA" id="ARBA00000185"/>
    </source>
</evidence>
<dbReference type="InterPro" id="IPR035516">
    <property type="entry name" value="Gyrase/topoIV_suA_C"/>
</dbReference>
<evidence type="ECO:0000256" key="4">
    <source>
        <dbReference type="ARBA" id="ARBA00023029"/>
    </source>
</evidence>
<dbReference type="InterPro" id="IPR013760">
    <property type="entry name" value="Topo_IIA-like_dom_sf"/>
</dbReference>
<comment type="catalytic activity">
    <reaction evidence="1 7">
        <text>ATP-dependent breakage, passage and rejoining of double-stranded DNA.</text>
        <dbReference type="EC" id="5.6.2.2"/>
    </reaction>
</comment>
<dbReference type="GO" id="GO:0003677">
    <property type="term" value="F:DNA binding"/>
    <property type="evidence" value="ECO:0007669"/>
    <property type="project" value="UniProtKB-UniRule"/>
</dbReference>
<organism evidence="10 11">
    <name type="scientific">Galdieria yellowstonensis</name>
    <dbReference type="NCBI Taxonomy" id="3028027"/>
    <lineage>
        <taxon>Eukaryota</taxon>
        <taxon>Rhodophyta</taxon>
        <taxon>Bangiophyceae</taxon>
        <taxon>Galdieriales</taxon>
        <taxon>Galdieriaceae</taxon>
        <taxon>Galdieria</taxon>
    </lineage>
</organism>
<dbReference type="InterPro" id="IPR006691">
    <property type="entry name" value="GyrA/parC_rep"/>
</dbReference>
<evidence type="ECO:0000256" key="3">
    <source>
        <dbReference type="ARBA" id="ARBA00012895"/>
    </source>
</evidence>
<keyword evidence="8" id="KW-0175">Coiled coil</keyword>
<dbReference type="GO" id="GO:0009330">
    <property type="term" value="C:DNA topoisomerase type II (double strand cut, ATP-hydrolyzing) complex"/>
    <property type="evidence" value="ECO:0007669"/>
    <property type="project" value="TreeGrafter"/>
</dbReference>
<dbReference type="Proteomes" id="UP001300502">
    <property type="component" value="Unassembled WGS sequence"/>
</dbReference>
<dbReference type="GO" id="GO:0003918">
    <property type="term" value="F:DNA topoisomerase type II (double strand cut, ATP-hydrolyzing) activity"/>
    <property type="evidence" value="ECO:0007669"/>
    <property type="project" value="UniProtKB-EC"/>
</dbReference>
<dbReference type="InterPro" id="IPR050220">
    <property type="entry name" value="Type_II_DNA_Topoisomerases"/>
</dbReference>
<evidence type="ECO:0000256" key="6">
    <source>
        <dbReference type="ARBA" id="ARBA00023235"/>
    </source>
</evidence>
<evidence type="ECO:0000313" key="11">
    <source>
        <dbReference type="Proteomes" id="UP001300502"/>
    </source>
</evidence>
<feature type="active site" description="O-(5'-phospho-DNA)-tyrosine intermediate" evidence="7">
    <location>
        <position position="130"/>
    </location>
</feature>
<evidence type="ECO:0000256" key="5">
    <source>
        <dbReference type="ARBA" id="ARBA00023125"/>
    </source>
</evidence>
<gene>
    <name evidence="10" type="ORF">GAYE_SCF04G2516</name>
</gene>
<dbReference type="NCBIfam" id="NF004044">
    <property type="entry name" value="PRK05561.1"/>
    <property type="match status" value="1"/>
</dbReference>
<dbReference type="FunFam" id="3.90.199.10:FF:000001">
    <property type="entry name" value="DNA gyrase subunit A"/>
    <property type="match status" value="1"/>
</dbReference>
<feature type="coiled-coil region" evidence="8">
    <location>
        <begin position="448"/>
        <end position="494"/>
    </location>
</feature>
<evidence type="ECO:0000313" key="10">
    <source>
        <dbReference type="EMBL" id="KAK4524615.1"/>
    </source>
</evidence>
<dbReference type="AlphaFoldDB" id="A0AAV9IB35"/>
<dbReference type="FunFam" id="3.30.1360.40:FF:000002">
    <property type="entry name" value="DNA gyrase subunit A"/>
    <property type="match status" value="1"/>
</dbReference>
<dbReference type="FunFam" id="1.10.268.10:FF:000001">
    <property type="entry name" value="DNA gyrase subunit A"/>
    <property type="match status" value="1"/>
</dbReference>
<dbReference type="Gene3D" id="3.90.199.10">
    <property type="entry name" value="Topoisomerase II, domain 5"/>
    <property type="match status" value="1"/>
</dbReference>
<keyword evidence="5 7" id="KW-0238">DNA-binding</keyword>
<dbReference type="EC" id="5.6.2.2" evidence="3"/>
<proteinExistence type="inferred from homology"/>
<feature type="domain" description="Topo IIA-type catalytic" evidence="9">
    <location>
        <begin position="42"/>
        <end position="522"/>
    </location>
</feature>
<dbReference type="EMBL" id="JANCYU010000024">
    <property type="protein sequence ID" value="KAK4524615.1"/>
    <property type="molecule type" value="Genomic_DNA"/>
</dbReference>
<dbReference type="InterPro" id="IPR002205">
    <property type="entry name" value="Topo_IIA_dom_A"/>
</dbReference>
<accession>A0AAV9IB35</accession>
<sequence length="856" mass="96249">MEAATTSKYKQEDERVIPTELSEEVSKSYLEYALSVILGRAIPDARDGLKPVHRRILYGMYRLGLVSEGPFRKCARVVGEVLGKYHPHGDSAVYDALVRMAQNFVMRVCLVDGHGNFGSVDHDPPAAMRYTECRLSSFAQVALLGDLDKSTVTWIPNFDNSDSEPQVLPAKVPNLLLNGSSGIAVGMATNIPPHHLGELCSGLLALIENPNITIEQLMEYIRGPDFPTGGIIMGTQGIEAFYKTGHGSIVMRAKTHIEKHKDGTRSNRQAIIVDELPYGVNKAAMVSQLAELVQSKKLEDISDIRDESDREGTRVVVEVKRGVDPEIVLHQLYKNSTLQTSFAGNMLALLDNRPRRMNLKEYLQAFLQFRVQIVRKRCEYELSKAKERKHLLDGFLLVLSSLDQVIALIRSASDSTIAKAVLMGKADDNKMKHKLAFELSEKQAEAILSMQLRKLTQLESRRVEMEAKQLSTDIEDLQDILQKEERVYSIISEELKTCASRFSHPRKTTISSEPADIQETKTIPNEKCLVVLTSKNFIKRISFADFESQRRGTRGKTGMTLREDETVKHFISCYGHDTLLFTCKQGRMYSIPAYRIPLESRTSRGSALAMLLNEDCVENGVAGLLSVASFSEDDYMILVTKEGVIKLFSCSVLQHFQRGGKRVVSFPKDSSGLTDFIWLKRCKWKDWIVVSTRRGRAIRFQVDDENLRATSRLSVGVQAIFLQPGDCLADVDVIPSSWLQKGSSELYFLAVGKYGKGKRIRALDIPERKRYQVGVYVMKFDRKKEPKEELRFFRACRSDEVVLCTNTGRIVRQSLNDIPVQGRYAKGVFIQRLDEAAKEEIAALTIPEAGEQGSSR</sequence>
<dbReference type="Pfam" id="PF03989">
    <property type="entry name" value="DNA_gyraseA_C"/>
    <property type="match status" value="4"/>
</dbReference>
<dbReference type="Gene3D" id="3.30.1360.40">
    <property type="match status" value="1"/>
</dbReference>
<keyword evidence="11" id="KW-1185">Reference proteome</keyword>
<dbReference type="SUPFAM" id="SSF56719">
    <property type="entry name" value="Type II DNA topoisomerase"/>
    <property type="match status" value="1"/>
</dbReference>
<dbReference type="SUPFAM" id="SSF101904">
    <property type="entry name" value="GyrA/ParC C-terminal domain-like"/>
    <property type="match status" value="1"/>
</dbReference>
<protein>
    <recommendedName>
        <fullName evidence="3">DNA topoisomerase (ATP-hydrolyzing)</fullName>
        <ecNumber evidence="3">5.6.2.2</ecNumber>
    </recommendedName>
</protein>
<name>A0AAV9IB35_9RHOD</name>
<dbReference type="PROSITE" id="PS52040">
    <property type="entry name" value="TOPO_IIA"/>
    <property type="match status" value="1"/>
</dbReference>
<evidence type="ECO:0000259" key="9">
    <source>
        <dbReference type="PROSITE" id="PS52040"/>
    </source>
</evidence>
<dbReference type="GO" id="GO:0006265">
    <property type="term" value="P:DNA topological change"/>
    <property type="evidence" value="ECO:0007669"/>
    <property type="project" value="UniProtKB-UniRule"/>
</dbReference>
<keyword evidence="6 7" id="KW-0413">Isomerase</keyword>
<reference evidence="10 11" key="1">
    <citation type="submission" date="2022-07" db="EMBL/GenBank/DDBJ databases">
        <title>Genome-wide signatures of adaptation to extreme environments.</title>
        <authorList>
            <person name="Cho C.H."/>
            <person name="Yoon H.S."/>
        </authorList>
    </citation>
    <scope>NUCLEOTIDE SEQUENCE [LARGE SCALE GENOMIC DNA]</scope>
    <source>
        <strain evidence="10 11">108.79 E11</strain>
    </source>
</reference>
<comment type="caution">
    <text evidence="10">The sequence shown here is derived from an EMBL/GenBank/DDBJ whole genome shotgun (WGS) entry which is preliminary data.</text>
</comment>
<evidence type="ECO:0000256" key="7">
    <source>
        <dbReference type="PROSITE-ProRule" id="PRU01384"/>
    </source>
</evidence>
<dbReference type="Gene3D" id="1.10.268.10">
    <property type="entry name" value="Topoisomerase, domain 3"/>
    <property type="match status" value="1"/>
</dbReference>
<keyword evidence="4 7" id="KW-0799">Topoisomerase</keyword>
<dbReference type="GO" id="GO:0005524">
    <property type="term" value="F:ATP binding"/>
    <property type="evidence" value="ECO:0007669"/>
    <property type="project" value="InterPro"/>
</dbReference>
<dbReference type="PANTHER" id="PTHR43493:SF5">
    <property type="entry name" value="DNA GYRASE SUBUNIT A, CHLOROPLASTIC_MITOCHONDRIAL"/>
    <property type="match status" value="1"/>
</dbReference>
<dbReference type="Pfam" id="PF00521">
    <property type="entry name" value="DNA_topoisoIV"/>
    <property type="match status" value="1"/>
</dbReference>